<keyword evidence="1" id="KW-0560">Oxidoreductase</keyword>
<dbReference type="PANTHER" id="PTHR35176:SF6">
    <property type="entry name" value="HEME OXYGENASE HI_0854-RELATED"/>
    <property type="match status" value="1"/>
</dbReference>
<evidence type="ECO:0000313" key="3">
    <source>
        <dbReference type="EMBL" id="MFD1948868.1"/>
    </source>
</evidence>
<dbReference type="PANTHER" id="PTHR35176">
    <property type="entry name" value="HEME OXYGENASE HI_0854-RELATED"/>
    <property type="match status" value="1"/>
</dbReference>
<dbReference type="Pfam" id="PF01243">
    <property type="entry name" value="PNPOx_N"/>
    <property type="match status" value="1"/>
</dbReference>
<protein>
    <submittedName>
        <fullName evidence="3">Pyridoxamine 5'-phosphate oxidase family protein</fullName>
    </submittedName>
</protein>
<accession>A0ABW4TQZ7</accession>
<name>A0ABW4TQZ7_9ACTN</name>
<evidence type="ECO:0000256" key="1">
    <source>
        <dbReference type="ARBA" id="ARBA00023002"/>
    </source>
</evidence>
<comment type="caution">
    <text evidence="3">The sequence shown here is derived from an EMBL/GenBank/DDBJ whole genome shotgun (WGS) entry which is preliminary data.</text>
</comment>
<dbReference type="Gene3D" id="2.30.110.10">
    <property type="entry name" value="Electron Transport, Fmn-binding Protein, Chain A"/>
    <property type="match status" value="1"/>
</dbReference>
<evidence type="ECO:0000313" key="4">
    <source>
        <dbReference type="Proteomes" id="UP001597351"/>
    </source>
</evidence>
<evidence type="ECO:0000259" key="2">
    <source>
        <dbReference type="Pfam" id="PF01243"/>
    </source>
</evidence>
<feature type="domain" description="Pyridoxamine 5'-phosphate oxidase N-terminal" evidence="2">
    <location>
        <begin position="13"/>
        <end position="149"/>
    </location>
</feature>
<keyword evidence="4" id="KW-1185">Reference proteome</keyword>
<dbReference type="EMBL" id="JBHUGD010000004">
    <property type="protein sequence ID" value="MFD1948868.1"/>
    <property type="molecule type" value="Genomic_DNA"/>
</dbReference>
<organism evidence="3 4">
    <name type="scientific">Nocardioides aestuarii</name>
    <dbReference type="NCBI Taxonomy" id="252231"/>
    <lineage>
        <taxon>Bacteria</taxon>
        <taxon>Bacillati</taxon>
        <taxon>Actinomycetota</taxon>
        <taxon>Actinomycetes</taxon>
        <taxon>Propionibacteriales</taxon>
        <taxon>Nocardioidaceae</taxon>
        <taxon>Nocardioides</taxon>
    </lineage>
</organism>
<dbReference type="InterPro" id="IPR011576">
    <property type="entry name" value="Pyridox_Oxase_N"/>
</dbReference>
<reference evidence="4" key="1">
    <citation type="journal article" date="2019" name="Int. J. Syst. Evol. Microbiol.">
        <title>The Global Catalogue of Microorganisms (GCM) 10K type strain sequencing project: providing services to taxonomists for standard genome sequencing and annotation.</title>
        <authorList>
            <consortium name="The Broad Institute Genomics Platform"/>
            <consortium name="The Broad Institute Genome Sequencing Center for Infectious Disease"/>
            <person name="Wu L."/>
            <person name="Ma J."/>
        </authorList>
    </citation>
    <scope>NUCLEOTIDE SEQUENCE [LARGE SCALE GENOMIC DNA]</scope>
    <source>
        <strain evidence="4">CGMCC 1.12477</strain>
    </source>
</reference>
<proteinExistence type="predicted"/>
<dbReference type="InterPro" id="IPR052019">
    <property type="entry name" value="F420H2_bilvrd_red/Heme_oxyg"/>
</dbReference>
<dbReference type="Proteomes" id="UP001597351">
    <property type="component" value="Unassembled WGS sequence"/>
</dbReference>
<sequence>MAGSRDAVRMDEAEVAAFLGTQLKVQVASLGPDGHPHLTTLFYVLDEGRIAFWTYGRSQKIRNLERDDRVSCLVEDGTEYAELRGVSIRGRAEIVRDRAEIERIGGAVVVAMTGVGSLGDLGELGRTEVERQAAKRVAVVVRPDHVASWDHRKLATRG</sequence>
<dbReference type="InterPro" id="IPR012349">
    <property type="entry name" value="Split_barrel_FMN-bd"/>
</dbReference>
<gene>
    <name evidence="3" type="ORF">ACFSDE_18845</name>
</gene>
<dbReference type="SUPFAM" id="SSF50475">
    <property type="entry name" value="FMN-binding split barrel"/>
    <property type="match status" value="1"/>
</dbReference>
<dbReference type="RefSeq" id="WP_343921549.1">
    <property type="nucleotide sequence ID" value="NZ_BAAAJT010000003.1"/>
</dbReference>